<name>A0ABW7WWX8_9NOCA</name>
<evidence type="ECO:0000259" key="6">
    <source>
        <dbReference type="Pfam" id="PF03466"/>
    </source>
</evidence>
<proteinExistence type="inferred from homology"/>
<keyword evidence="5" id="KW-0804">Transcription</keyword>
<accession>A0ABW7WWX8</accession>
<dbReference type="PANTHER" id="PTHR30346:SF0">
    <property type="entry name" value="HCA OPERON TRANSCRIPTIONAL ACTIVATOR HCAR"/>
    <property type="match status" value="1"/>
</dbReference>
<evidence type="ECO:0000256" key="5">
    <source>
        <dbReference type="ARBA" id="ARBA00023163"/>
    </source>
</evidence>
<evidence type="ECO:0000313" key="8">
    <source>
        <dbReference type="Proteomes" id="UP001611415"/>
    </source>
</evidence>
<reference evidence="7 8" key="1">
    <citation type="submission" date="2024-10" db="EMBL/GenBank/DDBJ databases">
        <title>The Natural Products Discovery Center: Release of the First 8490 Sequenced Strains for Exploring Actinobacteria Biosynthetic Diversity.</title>
        <authorList>
            <person name="Kalkreuter E."/>
            <person name="Kautsar S.A."/>
            <person name="Yang D."/>
            <person name="Bader C.D."/>
            <person name="Teijaro C.N."/>
            <person name="Fluegel L."/>
            <person name="Davis C.M."/>
            <person name="Simpson J.R."/>
            <person name="Lauterbach L."/>
            <person name="Steele A.D."/>
            <person name="Gui C."/>
            <person name="Meng S."/>
            <person name="Li G."/>
            <person name="Viehrig K."/>
            <person name="Ye F."/>
            <person name="Su P."/>
            <person name="Kiefer A.F."/>
            <person name="Nichols A."/>
            <person name="Cepeda A.J."/>
            <person name="Yan W."/>
            <person name="Fan B."/>
            <person name="Jiang Y."/>
            <person name="Adhikari A."/>
            <person name="Zheng C.-J."/>
            <person name="Schuster L."/>
            <person name="Cowan T.M."/>
            <person name="Smanski M.J."/>
            <person name="Chevrette M.G."/>
            <person name="De Carvalho L.P.S."/>
            <person name="Shen B."/>
        </authorList>
    </citation>
    <scope>NUCLEOTIDE SEQUENCE [LARGE SCALE GENOMIC DNA]</scope>
    <source>
        <strain evidence="7 8">NPDC019275</strain>
    </source>
</reference>
<comment type="similarity">
    <text evidence="1">Belongs to the LysR transcriptional regulatory family.</text>
</comment>
<dbReference type="Gene3D" id="3.40.190.10">
    <property type="entry name" value="Periplasmic binding protein-like II"/>
    <property type="match status" value="2"/>
</dbReference>
<keyword evidence="2" id="KW-0805">Transcription regulation</keyword>
<feature type="domain" description="LysR substrate-binding" evidence="6">
    <location>
        <begin position="8"/>
        <end position="137"/>
    </location>
</feature>
<dbReference type="EMBL" id="JBIRYO010000004">
    <property type="protein sequence ID" value="MFI2473323.1"/>
    <property type="molecule type" value="Genomic_DNA"/>
</dbReference>
<dbReference type="SUPFAM" id="SSF53850">
    <property type="entry name" value="Periplasmic binding protein-like II"/>
    <property type="match status" value="1"/>
</dbReference>
<organism evidence="7 8">
    <name type="scientific">Nocardia xishanensis</name>
    <dbReference type="NCBI Taxonomy" id="238964"/>
    <lineage>
        <taxon>Bacteria</taxon>
        <taxon>Bacillati</taxon>
        <taxon>Actinomycetota</taxon>
        <taxon>Actinomycetes</taxon>
        <taxon>Mycobacteriales</taxon>
        <taxon>Nocardiaceae</taxon>
        <taxon>Nocardia</taxon>
    </lineage>
</organism>
<evidence type="ECO:0000313" key="7">
    <source>
        <dbReference type="EMBL" id="MFI2473323.1"/>
    </source>
</evidence>
<dbReference type="RefSeq" id="WP_397092177.1">
    <property type="nucleotide sequence ID" value="NZ_JBIRYO010000004.1"/>
</dbReference>
<evidence type="ECO:0000256" key="3">
    <source>
        <dbReference type="ARBA" id="ARBA00023125"/>
    </source>
</evidence>
<comment type="caution">
    <text evidence="7">The sequence shown here is derived from an EMBL/GenBank/DDBJ whole genome shotgun (WGS) entry which is preliminary data.</text>
</comment>
<keyword evidence="4" id="KW-0010">Activator</keyword>
<evidence type="ECO:0000256" key="4">
    <source>
        <dbReference type="ARBA" id="ARBA00023159"/>
    </source>
</evidence>
<protein>
    <submittedName>
        <fullName evidence="7">LysR substrate-binding domain-containing protein</fullName>
    </submittedName>
</protein>
<evidence type="ECO:0000256" key="1">
    <source>
        <dbReference type="ARBA" id="ARBA00009437"/>
    </source>
</evidence>
<gene>
    <name evidence="7" type="ORF">ACH49W_08075</name>
</gene>
<sequence length="145" mass="15856">MTEGPVLLTEGRLLAVWTCHELAERQFVSLEDFGDRIFVAPGSRVPSYWIESMLPAATPSGRPVGRGPVARTFHEVLHAVSTGQALAPLNEHSTRYYSHPGVTLLPVVDAPVTEWALVWRTADLHPRARAFADFAAAAGPREFLA</sequence>
<evidence type="ECO:0000256" key="2">
    <source>
        <dbReference type="ARBA" id="ARBA00023015"/>
    </source>
</evidence>
<dbReference type="Pfam" id="PF03466">
    <property type="entry name" value="LysR_substrate"/>
    <property type="match status" value="1"/>
</dbReference>
<dbReference type="InterPro" id="IPR005119">
    <property type="entry name" value="LysR_subst-bd"/>
</dbReference>
<keyword evidence="8" id="KW-1185">Reference proteome</keyword>
<keyword evidence="3" id="KW-0238">DNA-binding</keyword>
<dbReference type="PANTHER" id="PTHR30346">
    <property type="entry name" value="TRANSCRIPTIONAL DUAL REGULATOR HCAR-RELATED"/>
    <property type="match status" value="1"/>
</dbReference>
<dbReference type="Proteomes" id="UP001611415">
    <property type="component" value="Unassembled WGS sequence"/>
</dbReference>